<keyword evidence="3" id="KW-1185">Reference proteome</keyword>
<dbReference type="Proteomes" id="UP000625283">
    <property type="component" value="Unassembled WGS sequence"/>
</dbReference>
<evidence type="ECO:0000313" key="2">
    <source>
        <dbReference type="EMBL" id="MBL1411156.1"/>
    </source>
</evidence>
<evidence type="ECO:0000313" key="3">
    <source>
        <dbReference type="Proteomes" id="UP000625283"/>
    </source>
</evidence>
<keyword evidence="1" id="KW-0472">Membrane</keyword>
<protein>
    <submittedName>
        <fullName evidence="2">Uncharacterized protein</fullName>
    </submittedName>
</protein>
<reference evidence="2 3" key="1">
    <citation type="submission" date="2021-01" db="EMBL/GenBank/DDBJ databases">
        <title>C459-1 draft genome sequence.</title>
        <authorList>
            <person name="Zhang X.-F."/>
        </authorList>
    </citation>
    <scope>NUCLEOTIDE SEQUENCE [LARGE SCALE GENOMIC DNA]</scope>
    <source>
        <strain evidence="3">C459-1</strain>
    </source>
</reference>
<keyword evidence="1" id="KW-0812">Transmembrane</keyword>
<accession>A0ABS1R8W9</accession>
<comment type="caution">
    <text evidence="2">The sequence shown here is derived from an EMBL/GenBank/DDBJ whole genome shotgun (WGS) entry which is preliminary data.</text>
</comment>
<dbReference type="EMBL" id="JAERTY010000013">
    <property type="protein sequence ID" value="MBL1411156.1"/>
    <property type="molecule type" value="Genomic_DNA"/>
</dbReference>
<proteinExistence type="predicted"/>
<keyword evidence="1" id="KW-1133">Transmembrane helix</keyword>
<feature type="transmembrane region" description="Helical" evidence="1">
    <location>
        <begin position="54"/>
        <end position="81"/>
    </location>
</feature>
<evidence type="ECO:0000256" key="1">
    <source>
        <dbReference type="SAM" id="Phobius"/>
    </source>
</evidence>
<dbReference type="RefSeq" id="WP_202104887.1">
    <property type="nucleotide sequence ID" value="NZ_JAERTY010000013.1"/>
</dbReference>
<name>A0ABS1R8W9_9SPHI</name>
<organism evidence="2 3">
    <name type="scientific">Sphingobacterium faecale</name>
    <dbReference type="NCBI Taxonomy" id="2803775"/>
    <lineage>
        <taxon>Bacteria</taxon>
        <taxon>Pseudomonadati</taxon>
        <taxon>Bacteroidota</taxon>
        <taxon>Sphingobacteriia</taxon>
        <taxon>Sphingobacteriales</taxon>
        <taxon>Sphingobacteriaceae</taxon>
        <taxon>Sphingobacterium</taxon>
    </lineage>
</organism>
<gene>
    <name evidence="2" type="ORF">JKG61_20535</name>
</gene>
<feature type="transmembrane region" description="Helical" evidence="1">
    <location>
        <begin position="21"/>
        <end position="42"/>
    </location>
</feature>
<sequence>MENTAAQRQPRKTDNNANQTHYYVTLTVAIIIGLFGVFVRFVPDVVSALDQYAFLFSLIANVAILIASFIAFKIVFAILGFGSKK</sequence>